<accession>A0ABS8DJW7</accession>
<dbReference type="Proteomes" id="UP001299546">
    <property type="component" value="Unassembled WGS sequence"/>
</dbReference>
<protein>
    <submittedName>
        <fullName evidence="2">Glycosyltransferase family 2 protein</fullName>
    </submittedName>
</protein>
<dbReference type="PANTHER" id="PTHR43179">
    <property type="entry name" value="RHAMNOSYLTRANSFERASE WBBL"/>
    <property type="match status" value="1"/>
</dbReference>
<evidence type="ECO:0000313" key="2">
    <source>
        <dbReference type="EMBL" id="MCB7388731.1"/>
    </source>
</evidence>
<organism evidence="2 3">
    <name type="scientific">Bariatricus massiliensis</name>
    <dbReference type="NCBI Taxonomy" id="1745713"/>
    <lineage>
        <taxon>Bacteria</taxon>
        <taxon>Bacillati</taxon>
        <taxon>Bacillota</taxon>
        <taxon>Clostridia</taxon>
        <taxon>Lachnospirales</taxon>
        <taxon>Lachnospiraceae</taxon>
        <taxon>Bariatricus</taxon>
    </lineage>
</organism>
<feature type="domain" description="Glycosyltransferase 2-like" evidence="1">
    <location>
        <begin position="283"/>
        <end position="413"/>
    </location>
</feature>
<name>A0ABS8DJW7_9FIRM</name>
<feature type="domain" description="Glycosyltransferase 2-like" evidence="1">
    <location>
        <begin position="538"/>
        <end position="658"/>
    </location>
</feature>
<sequence>MENQFYLEYCRFHAADRQKLLVCGHWRENLEQKRRLLISLDYERLSYTIERQEKIQNIRMYMETERKELIWITLPENYEDYKELRIFERRGISLLEIFYIDVKKLRELWQDIPGHIDEVKRTKQGVSVSGWYIAKENADIQLNHTGKRAKITRIQTQRRPDVERAYPECPREWVHGFCLQTMCGAPGGVRVHIQCGDRACEFILSRLHGILGGRFTKLKRGLRKAQVYYQQFGVKRTVYRCLEKATKRETTTYEIFRMKYMPGPAALERQKSERFEYEPEFAVVVPLYRTPESYLDAMVDSVRSQTYGNWRLYLSDGSGEASPLAERLSLYERKDERIQVIRNQESLRIVENTNRALERVGEDYIVFLDHDDMLAPDALYECVRVLNQEKETEIIYTDEDKISSDGRKYYQPHFKPDFNLDLLRSANYMCHLFVVGRPLFERVGYLRAEYEGSQDYDFILRCIEATDKIVHIPKILYHWRIHPDSVAGNPDSKRYAYDAGRRAILAHYERTGIVADVQFMSPGYYRSVYGIAREPFVSIIIANKDHKEDLRKCIESILKHKAWTNLEILIVENNSEQKETFSYYKELETKFQNVRILHYEKEFNYSSIQNFAAGYAHGEYLLLLNNDTCMADSDGIRELAAYCMRADVGIVGAKLLYPDDTIQHAGVVVGLGGVAGHAFLGAAENDPGYFCRITCVQDYSAVTAACMMVKKEVFERAGGFDTELQVAFNDTDFCLRVGELGYRIVYNPFSVWYHDESKTRGAEDTPEKVERFQREIAFFQRRWGQFLERGDPAYNPNLTLDRHDFSLRI</sequence>
<dbReference type="PANTHER" id="PTHR43179:SF7">
    <property type="entry name" value="RHAMNOSYLTRANSFERASE WBBL"/>
    <property type="match status" value="1"/>
</dbReference>
<dbReference type="CDD" id="cd04186">
    <property type="entry name" value="GT_2_like_c"/>
    <property type="match status" value="1"/>
</dbReference>
<keyword evidence="3" id="KW-1185">Reference proteome</keyword>
<dbReference type="EMBL" id="JAJCIS010000014">
    <property type="protein sequence ID" value="MCB7388731.1"/>
    <property type="molecule type" value="Genomic_DNA"/>
</dbReference>
<gene>
    <name evidence="2" type="ORF">LIZ65_15690</name>
</gene>
<evidence type="ECO:0000313" key="3">
    <source>
        <dbReference type="Proteomes" id="UP001299546"/>
    </source>
</evidence>
<dbReference type="Gene3D" id="3.90.550.10">
    <property type="entry name" value="Spore Coat Polysaccharide Biosynthesis Protein SpsA, Chain A"/>
    <property type="match status" value="2"/>
</dbReference>
<evidence type="ECO:0000259" key="1">
    <source>
        <dbReference type="Pfam" id="PF00535"/>
    </source>
</evidence>
<dbReference type="Pfam" id="PF00535">
    <property type="entry name" value="Glycos_transf_2"/>
    <property type="match status" value="2"/>
</dbReference>
<dbReference type="SUPFAM" id="SSF53448">
    <property type="entry name" value="Nucleotide-diphospho-sugar transferases"/>
    <property type="match status" value="2"/>
</dbReference>
<dbReference type="InterPro" id="IPR029044">
    <property type="entry name" value="Nucleotide-diphossugar_trans"/>
</dbReference>
<dbReference type="CDD" id="cd04184">
    <property type="entry name" value="GT2_RfbC_Mx_like"/>
    <property type="match status" value="1"/>
</dbReference>
<proteinExistence type="predicted"/>
<comment type="caution">
    <text evidence="2">The sequence shown here is derived from an EMBL/GenBank/DDBJ whole genome shotgun (WGS) entry which is preliminary data.</text>
</comment>
<dbReference type="RefSeq" id="WP_066732932.1">
    <property type="nucleotide sequence ID" value="NZ_JAJCIQ010000014.1"/>
</dbReference>
<reference evidence="2 3" key="1">
    <citation type="submission" date="2021-10" db="EMBL/GenBank/DDBJ databases">
        <title>Collection of gut derived symbiotic bacterial strains cultured from healthy donors.</title>
        <authorList>
            <person name="Lin H."/>
            <person name="Littmann E."/>
            <person name="Kohout C."/>
            <person name="Pamer E.G."/>
        </authorList>
    </citation>
    <scope>NUCLEOTIDE SEQUENCE [LARGE SCALE GENOMIC DNA]</scope>
    <source>
        <strain evidence="2 3">DFI.1.165</strain>
    </source>
</reference>
<dbReference type="InterPro" id="IPR001173">
    <property type="entry name" value="Glyco_trans_2-like"/>
</dbReference>